<evidence type="ECO:0000256" key="4">
    <source>
        <dbReference type="ARBA" id="ARBA00022741"/>
    </source>
</evidence>
<evidence type="ECO:0000256" key="2">
    <source>
        <dbReference type="ARBA" id="ARBA00008598"/>
    </source>
</evidence>
<evidence type="ECO:0000256" key="9">
    <source>
        <dbReference type="ARBA" id="ARBA00023125"/>
    </source>
</evidence>
<dbReference type="GO" id="GO:0005524">
    <property type="term" value="F:ATP binding"/>
    <property type="evidence" value="ECO:0007669"/>
    <property type="project" value="UniProtKB-KW"/>
</dbReference>
<evidence type="ECO:0000259" key="12">
    <source>
        <dbReference type="PROSITE" id="PS51192"/>
    </source>
</evidence>
<dbReference type="InterPro" id="IPR014001">
    <property type="entry name" value="Helicase_ATP-bd"/>
</dbReference>
<dbReference type="GO" id="GO:0003677">
    <property type="term" value="F:DNA binding"/>
    <property type="evidence" value="ECO:0007669"/>
    <property type="project" value="UniProtKB-KW"/>
</dbReference>
<evidence type="ECO:0000313" key="14">
    <source>
        <dbReference type="Proteomes" id="UP000334340"/>
    </source>
</evidence>
<accession>A0A564ZKQ1</accession>
<reference evidence="13 14" key="1">
    <citation type="submission" date="2019-07" db="EMBL/GenBank/DDBJ databases">
        <authorList>
            <person name="Cremers G."/>
        </authorList>
    </citation>
    <scope>NUCLEOTIDE SEQUENCE [LARGE SCALE GENOMIC DNA]</scope>
</reference>
<dbReference type="GO" id="GO:0009307">
    <property type="term" value="P:DNA restriction-modification system"/>
    <property type="evidence" value="ECO:0007669"/>
    <property type="project" value="UniProtKB-KW"/>
</dbReference>
<evidence type="ECO:0000256" key="5">
    <source>
        <dbReference type="ARBA" id="ARBA00022747"/>
    </source>
</evidence>
<dbReference type="EMBL" id="CABIKM010000026">
    <property type="protein sequence ID" value="VUZ85437.1"/>
    <property type="molecule type" value="Genomic_DNA"/>
</dbReference>
<evidence type="ECO:0000256" key="11">
    <source>
        <dbReference type="SAM" id="Coils"/>
    </source>
</evidence>
<dbReference type="CDD" id="cd18030">
    <property type="entry name" value="DEXHc_RE_I_HsdR"/>
    <property type="match status" value="1"/>
</dbReference>
<sequence length="1086" mass="121409">MADLRESTVEDAALSWLESLGWTVKHGLDIAPGVLFAERTDYGQVVLAQRLRDALARLNPELPAEALDDAFRKFARLEGPTLEARNRTLHRLLIEGFPVEYLQPSLRPSPSGRGGSEAEGEGSRLTYRIAKVIDFENPDANDWLAVNQFTVSENKHTRRPDIVLFVNGLPLAVIELKNPTDEEATIWTAFKQLQTYKAELPTLFAFNGLLIISDGVEARIGTLTAGREWFKPWRTVSGESLAESHLLELQILIEGVCDQQRFLDMVRDFIVFEDDGSGALMKKMAGYHQFHAVQVAVQETLRAARLQAEMTGVTQGTGRYETGRYPGGEPGDRRVGVVWHTQGSGKSLTMAFYAGRIIREPAMENPTLVVLTDRNDLDDQLFGTFSRCKDLLRQPPVQAESRAHLRELLSVAAGGVVFTTIQKFMPDVGAGPRAYPYSGQPQGVAPTLSDRRNIVVIADEAHRSQYDFIDGFARHMRDALPHASFIGFTGTPIELQDANTRAVFGDYISVYDIQRAVQDGATVPIYYESRLAKLALDEAERPKIDPEFEEVTEGEEVERKEKLKTKWAQLEAIVGAEKRLKIVAQDIVEHFEKRLEAMDGKAMIVCMSRRICVELYSELVRLRPNWAHDDDDKGAIKVVMTGSASDPPDWQPHIRNKPRREALANRFRDAANLLRIVLVRDMWLTGFDAPSLHTMYVDKPMRGHGLMQAIARVNRVFRDKPGGLVVDYLGLAHELKAALATYTESGGTGRTALDQNEAVAVMLEKYEVCCGLFGPITTPTGVVGGFDRSKWKTGTPQERLGLLPAAQEHILRQENGKDRCLLAVRKLSQAFALAVPHEEALRIRDDVAFFQAVQAVLAKRAPGETRPEEELDHAVRQIISRAVAPEGVVDIFAAAGLQKPDISILSDEFLAEVRGMPQRNLAVELLQKLLKGEIGIRRRKNVVQARSFAEMLEQTIRRYQNRAIEAAQVIEELIQLAKEMREANARGEALGLSEDELAFYDALETNDSAVKVLGDETLRAIARELVETVRNNVTIDWTLRENVRAQLRVLVKRILRKHGYPPDKQEKATQTVLEQARLLSAEWAVA</sequence>
<dbReference type="SUPFAM" id="SSF52540">
    <property type="entry name" value="P-loop containing nucleoside triphosphate hydrolases"/>
    <property type="match status" value="2"/>
</dbReference>
<keyword evidence="9 10" id="KW-0238">DNA-binding</keyword>
<dbReference type="GO" id="GO:0009035">
    <property type="term" value="F:type I site-specific deoxyribonuclease activity"/>
    <property type="evidence" value="ECO:0007669"/>
    <property type="project" value="UniProtKB-EC"/>
</dbReference>
<comment type="subunit">
    <text evidence="10">The type I restriction/modification system is composed of three polypeptides R, M and S.</text>
</comment>
<keyword evidence="5 10" id="KW-0680">Restriction system</keyword>
<keyword evidence="11" id="KW-0175">Coiled coil</keyword>
<dbReference type="InterPro" id="IPR021810">
    <property type="entry name" value="T1RH-like_C"/>
</dbReference>
<organism evidence="13 14">
    <name type="scientific">Candidatus Methylomirabilis lanthanidiphila</name>
    <dbReference type="NCBI Taxonomy" id="2211376"/>
    <lineage>
        <taxon>Bacteria</taxon>
        <taxon>Candidatus Methylomirabilota</taxon>
        <taxon>Candidatus Methylomirabilia</taxon>
        <taxon>Candidatus Methylomirabilales</taxon>
        <taxon>Candidatus Methylomirabilaceae</taxon>
        <taxon>Candidatus Methylomirabilis</taxon>
    </lineage>
</organism>
<feature type="domain" description="Helicase ATP-binding" evidence="12">
    <location>
        <begin position="327"/>
        <end position="510"/>
    </location>
</feature>
<keyword evidence="3" id="KW-0540">Nuclease</keyword>
<dbReference type="AlphaFoldDB" id="A0A564ZKQ1"/>
<dbReference type="PROSITE" id="PS51192">
    <property type="entry name" value="HELICASE_ATP_BIND_1"/>
    <property type="match status" value="1"/>
</dbReference>
<dbReference type="Gene3D" id="3.40.50.300">
    <property type="entry name" value="P-loop containing nucleotide triphosphate hydrolases"/>
    <property type="match status" value="3"/>
</dbReference>
<evidence type="ECO:0000256" key="1">
    <source>
        <dbReference type="ARBA" id="ARBA00000851"/>
    </source>
</evidence>
<keyword evidence="14" id="KW-1185">Reference proteome</keyword>
<keyword evidence="7 10" id="KW-0378">Hydrolase</keyword>
<keyword evidence="4 10" id="KW-0547">Nucleotide-binding</keyword>
<dbReference type="InterPro" id="IPR004473">
    <property type="entry name" value="Restrct_endonuc_typeI_HsdR"/>
</dbReference>
<dbReference type="InterPro" id="IPR051268">
    <property type="entry name" value="Type-I_R_enzyme_R_subunit"/>
</dbReference>
<comment type="function">
    <text evidence="10">Subunit R is required for both nuclease and ATPase activities, but not for modification.</text>
</comment>
<dbReference type="CDD" id="cd18800">
    <property type="entry name" value="SF2_C_EcoR124I-like"/>
    <property type="match status" value="1"/>
</dbReference>
<protein>
    <recommendedName>
        <fullName evidence="10">Type I restriction enzyme endonuclease subunit</fullName>
        <shortName evidence="10">R protein</shortName>
        <ecNumber evidence="10">3.1.21.3</ecNumber>
    </recommendedName>
</protein>
<dbReference type="PANTHER" id="PTHR30195:SF15">
    <property type="entry name" value="TYPE I RESTRICTION ENZYME HINDI ENDONUCLEASE SUBUNIT"/>
    <property type="match status" value="1"/>
</dbReference>
<name>A0A564ZKQ1_9BACT</name>
<dbReference type="Pfam" id="PF18766">
    <property type="entry name" value="SWI2_SNF2"/>
    <property type="match status" value="1"/>
</dbReference>
<evidence type="ECO:0000256" key="3">
    <source>
        <dbReference type="ARBA" id="ARBA00022722"/>
    </source>
</evidence>
<keyword evidence="6" id="KW-0255">Endonuclease</keyword>
<evidence type="ECO:0000256" key="10">
    <source>
        <dbReference type="RuleBase" id="RU364115"/>
    </source>
</evidence>
<dbReference type="InterPro" id="IPR055180">
    <property type="entry name" value="HsdR_RecA-like_helicase_dom_2"/>
</dbReference>
<feature type="coiled-coil region" evidence="11">
    <location>
        <begin position="949"/>
        <end position="986"/>
    </location>
</feature>
<dbReference type="EC" id="3.1.21.3" evidence="10"/>
<keyword evidence="8 10" id="KW-0067">ATP-binding</keyword>
<evidence type="ECO:0000256" key="7">
    <source>
        <dbReference type="ARBA" id="ARBA00022801"/>
    </source>
</evidence>
<dbReference type="Gene3D" id="3.90.1570.50">
    <property type="match status" value="1"/>
</dbReference>
<dbReference type="InterPro" id="IPR027417">
    <property type="entry name" value="P-loop_NTPase"/>
</dbReference>
<dbReference type="Pfam" id="PF04313">
    <property type="entry name" value="HSDR_N"/>
    <property type="match status" value="2"/>
</dbReference>
<dbReference type="SMART" id="SM00487">
    <property type="entry name" value="DEXDc"/>
    <property type="match status" value="1"/>
</dbReference>
<dbReference type="InterPro" id="IPR040980">
    <property type="entry name" value="SWI2_SNF2"/>
</dbReference>
<comment type="similarity">
    <text evidence="2 10">Belongs to the HsdR family.</text>
</comment>
<dbReference type="Proteomes" id="UP000334340">
    <property type="component" value="Unassembled WGS sequence"/>
</dbReference>
<evidence type="ECO:0000256" key="6">
    <source>
        <dbReference type="ARBA" id="ARBA00022759"/>
    </source>
</evidence>
<dbReference type="Pfam" id="PF11867">
    <property type="entry name" value="T1RH-like_C"/>
    <property type="match status" value="1"/>
</dbReference>
<dbReference type="PANTHER" id="PTHR30195">
    <property type="entry name" value="TYPE I SITE-SPECIFIC DEOXYRIBONUCLEASE PROTEIN SUBUNIT M AND R"/>
    <property type="match status" value="1"/>
</dbReference>
<evidence type="ECO:0000256" key="8">
    <source>
        <dbReference type="ARBA" id="ARBA00022840"/>
    </source>
</evidence>
<evidence type="ECO:0000313" key="13">
    <source>
        <dbReference type="EMBL" id="VUZ85437.1"/>
    </source>
</evidence>
<dbReference type="InterPro" id="IPR007409">
    <property type="entry name" value="Restrct_endonuc_type1_HsdR_N"/>
</dbReference>
<comment type="catalytic activity">
    <reaction evidence="1 10">
        <text>Endonucleolytic cleavage of DNA to give random double-stranded fragments with terminal 5'-phosphates, ATP is simultaneously hydrolyzed.</text>
        <dbReference type="EC" id="3.1.21.3"/>
    </reaction>
</comment>
<proteinExistence type="inferred from homology"/>
<gene>
    <name evidence="13" type="ORF">MELA_01821</name>
</gene>
<dbReference type="NCBIfam" id="TIGR00348">
    <property type="entry name" value="hsdR"/>
    <property type="match status" value="1"/>
</dbReference>
<dbReference type="CDD" id="cd22332">
    <property type="entry name" value="HsdR_N"/>
    <property type="match status" value="1"/>
</dbReference>
<dbReference type="Pfam" id="PF22679">
    <property type="entry name" value="T1R_D3-like"/>
    <property type="match status" value="1"/>
</dbReference>